<comment type="caution">
    <text evidence="1">The sequence shown here is derived from an EMBL/GenBank/DDBJ whole genome shotgun (WGS) entry which is preliminary data.</text>
</comment>
<dbReference type="Proteomes" id="UP001189143">
    <property type="component" value="Unassembled WGS sequence"/>
</dbReference>
<evidence type="ECO:0000313" key="1">
    <source>
        <dbReference type="EMBL" id="CAG9701591.1"/>
    </source>
</evidence>
<name>A0AA86JFW7_9CLOT</name>
<accession>A0AA86JFW7</accession>
<dbReference type="EMBL" id="CAMTCP010000253">
    <property type="protein sequence ID" value="CAI3654156.1"/>
    <property type="molecule type" value="Genomic_DNA"/>
</dbReference>
<reference evidence="2" key="2">
    <citation type="submission" date="2022-10" db="EMBL/GenBank/DDBJ databases">
        <authorList>
            <person name="Aires J."/>
            <person name="Mesa V."/>
        </authorList>
    </citation>
    <scope>NUCLEOTIDE SEQUENCE</scope>
    <source>
        <strain evidence="2">Clostridium neonatale JD116</strain>
    </source>
</reference>
<organism evidence="1 3">
    <name type="scientific">Clostridium neonatale</name>
    <dbReference type="NCBI Taxonomy" id="137838"/>
    <lineage>
        <taxon>Bacteria</taxon>
        <taxon>Bacillati</taxon>
        <taxon>Bacillota</taxon>
        <taxon>Clostridia</taxon>
        <taxon>Eubacteriales</taxon>
        <taxon>Clostridiaceae</taxon>
        <taxon>Clostridium</taxon>
    </lineage>
</organism>
<protein>
    <submittedName>
        <fullName evidence="1">Uncharacterized protein</fullName>
    </submittedName>
</protein>
<dbReference type="EMBL" id="CAKJVE010000001">
    <property type="protein sequence ID" value="CAG9701591.1"/>
    <property type="molecule type" value="Genomic_DNA"/>
</dbReference>
<proteinExistence type="predicted"/>
<reference evidence="1" key="1">
    <citation type="submission" date="2021-10" db="EMBL/GenBank/DDBJ databases">
        <authorList>
            <person name="Mesa V."/>
        </authorList>
    </citation>
    <scope>NUCLEOTIDE SEQUENCE</scope>
    <source>
        <strain evidence="1">CC3_PB</strain>
    </source>
</reference>
<evidence type="ECO:0000313" key="3">
    <source>
        <dbReference type="Proteomes" id="UP000789738"/>
    </source>
</evidence>
<dbReference type="Proteomes" id="UP000789738">
    <property type="component" value="Unassembled WGS sequence"/>
</dbReference>
<gene>
    <name evidence="2" type="ORF">CNEO2_540049</name>
    <name evidence="1" type="ORF">CNEO_10125</name>
</gene>
<dbReference type="RefSeq" id="WP_210885699.1">
    <property type="nucleotide sequence ID" value="NZ_CAKJVE010000001.1"/>
</dbReference>
<sequence length="60" mass="7212">MISVTIINTFIDEPCDYVVNLFLKEEDAKKFFNEEYSNWLKRAVSLEEYEWSNDNLINET</sequence>
<dbReference type="AlphaFoldDB" id="A0AA86JFW7"/>
<evidence type="ECO:0000313" key="2">
    <source>
        <dbReference type="EMBL" id="CAI3654156.1"/>
    </source>
</evidence>